<keyword evidence="2" id="KW-1133">Transmembrane helix</keyword>
<feature type="region of interest" description="Disordered" evidence="1">
    <location>
        <begin position="584"/>
        <end position="603"/>
    </location>
</feature>
<sequence>MSFKAEPAHPTPAAVDEPLLRKIGATDSVEKRSHEPIVAKQSLWAKLSDAWFYELFGFLAGLVSLVATAVLLRAYDGQRLPDRPVTLNFALSLLGNIGFTGTLFSVHAAVAQMKWIWYARERRPLSQLSVFQKVRSGAIGALQLMAAAGTQPVVYIGSLAILLGMFWGPFTQNLVRYESRNIPVSDGVALATRSVIFEGSGPQHATGFMLPDPRLEIGMLASAAAAPEDEAVNRPQFFCSTGNCTWPAFATLAFCSTSTDLTPQVTMNYNSSIASGCDCKPTTPGGVTALSRTSGDGETFFNISYLGPATSGSSDPLRFQSIRRIPAFLSRIGLQKPFSIANFTATECFLGPCVQSIQASVVNGEYTETILATHPSPSTTGPSPAGLFTPLHPPWGPNLGIHPSENLTSLFGNGVDYLFDNGLWPKLFEARIVVRDARSGLALSGKADLGTAMFMANYTAEECGSPNKDIVACAMRGFAKALSKTVRESGVAAHGTGAGGEYLVRGEAMVPMTFIRVRWEWILLPGAVWRDDLLPLLFLFRGGDGDGVGVGTVVGSSKERDEFLVANGHASWAYETVSGRITAQLQGRPPGSEGPGGGAMRLA</sequence>
<feature type="compositionally biased region" description="Gly residues" evidence="1">
    <location>
        <begin position="593"/>
        <end position="603"/>
    </location>
</feature>
<dbReference type="Proteomes" id="UP001321760">
    <property type="component" value="Unassembled WGS sequence"/>
</dbReference>
<reference evidence="3" key="1">
    <citation type="journal article" date="2023" name="Mol. Phylogenet. Evol.">
        <title>Genome-scale phylogeny and comparative genomics of the fungal order Sordariales.</title>
        <authorList>
            <person name="Hensen N."/>
            <person name="Bonometti L."/>
            <person name="Westerberg I."/>
            <person name="Brannstrom I.O."/>
            <person name="Guillou S."/>
            <person name="Cros-Aarteil S."/>
            <person name="Calhoun S."/>
            <person name="Haridas S."/>
            <person name="Kuo A."/>
            <person name="Mondo S."/>
            <person name="Pangilinan J."/>
            <person name="Riley R."/>
            <person name="LaButti K."/>
            <person name="Andreopoulos B."/>
            <person name="Lipzen A."/>
            <person name="Chen C."/>
            <person name="Yan M."/>
            <person name="Daum C."/>
            <person name="Ng V."/>
            <person name="Clum A."/>
            <person name="Steindorff A."/>
            <person name="Ohm R.A."/>
            <person name="Martin F."/>
            <person name="Silar P."/>
            <person name="Natvig D.O."/>
            <person name="Lalanne C."/>
            <person name="Gautier V."/>
            <person name="Ament-Velasquez S.L."/>
            <person name="Kruys A."/>
            <person name="Hutchinson M.I."/>
            <person name="Powell A.J."/>
            <person name="Barry K."/>
            <person name="Miller A.N."/>
            <person name="Grigoriev I.V."/>
            <person name="Debuchy R."/>
            <person name="Gladieux P."/>
            <person name="Hiltunen Thoren M."/>
            <person name="Johannesson H."/>
        </authorList>
    </citation>
    <scope>NUCLEOTIDE SEQUENCE</scope>
    <source>
        <strain evidence="3">PSN243</strain>
    </source>
</reference>
<dbReference type="Pfam" id="PF11374">
    <property type="entry name" value="DUF3176"/>
    <property type="match status" value="1"/>
</dbReference>
<keyword evidence="2" id="KW-0812">Transmembrane</keyword>
<dbReference type="EMBL" id="MU865932">
    <property type="protein sequence ID" value="KAK4450596.1"/>
    <property type="molecule type" value="Genomic_DNA"/>
</dbReference>
<evidence type="ECO:0000256" key="1">
    <source>
        <dbReference type="SAM" id="MobiDB-lite"/>
    </source>
</evidence>
<evidence type="ECO:0000313" key="4">
    <source>
        <dbReference type="Proteomes" id="UP001321760"/>
    </source>
</evidence>
<gene>
    <name evidence="3" type="ORF">QBC34DRAFT_461226</name>
</gene>
<keyword evidence="2" id="KW-0472">Membrane</keyword>
<evidence type="ECO:0008006" key="5">
    <source>
        <dbReference type="Google" id="ProtNLM"/>
    </source>
</evidence>
<dbReference type="PANTHER" id="PTHR35394:SF5">
    <property type="entry name" value="DUF3176 DOMAIN-CONTAINING PROTEIN"/>
    <property type="match status" value="1"/>
</dbReference>
<dbReference type="InterPro" id="IPR021514">
    <property type="entry name" value="DUF3176"/>
</dbReference>
<feature type="transmembrane region" description="Helical" evidence="2">
    <location>
        <begin position="152"/>
        <end position="170"/>
    </location>
</feature>
<dbReference type="PANTHER" id="PTHR35394">
    <property type="entry name" value="DUF3176 DOMAIN-CONTAINING PROTEIN"/>
    <property type="match status" value="1"/>
</dbReference>
<evidence type="ECO:0000313" key="3">
    <source>
        <dbReference type="EMBL" id="KAK4450596.1"/>
    </source>
</evidence>
<evidence type="ECO:0000256" key="2">
    <source>
        <dbReference type="SAM" id="Phobius"/>
    </source>
</evidence>
<reference evidence="3" key="2">
    <citation type="submission" date="2023-05" db="EMBL/GenBank/DDBJ databases">
        <authorList>
            <consortium name="Lawrence Berkeley National Laboratory"/>
            <person name="Steindorff A."/>
            <person name="Hensen N."/>
            <person name="Bonometti L."/>
            <person name="Westerberg I."/>
            <person name="Brannstrom I.O."/>
            <person name="Guillou S."/>
            <person name="Cros-Aarteil S."/>
            <person name="Calhoun S."/>
            <person name="Haridas S."/>
            <person name="Kuo A."/>
            <person name="Mondo S."/>
            <person name="Pangilinan J."/>
            <person name="Riley R."/>
            <person name="Labutti K."/>
            <person name="Andreopoulos B."/>
            <person name="Lipzen A."/>
            <person name="Chen C."/>
            <person name="Yanf M."/>
            <person name="Daum C."/>
            <person name="Ng V."/>
            <person name="Clum A."/>
            <person name="Ohm R."/>
            <person name="Martin F."/>
            <person name="Silar P."/>
            <person name="Natvig D."/>
            <person name="Lalanne C."/>
            <person name="Gautier V."/>
            <person name="Ament-Velasquez S.L."/>
            <person name="Kruys A."/>
            <person name="Hutchinson M.I."/>
            <person name="Powell A.J."/>
            <person name="Barry K."/>
            <person name="Miller A.N."/>
            <person name="Grigoriev I.V."/>
            <person name="Debuchy R."/>
            <person name="Gladieux P."/>
            <person name="Thoren M.H."/>
            <person name="Johannesson H."/>
        </authorList>
    </citation>
    <scope>NUCLEOTIDE SEQUENCE</scope>
    <source>
        <strain evidence="3">PSN243</strain>
    </source>
</reference>
<protein>
    <recommendedName>
        <fullName evidence="5">Carboxylic ester hydrolase</fullName>
    </recommendedName>
</protein>
<feature type="transmembrane region" description="Helical" evidence="2">
    <location>
        <begin position="50"/>
        <end position="75"/>
    </location>
</feature>
<proteinExistence type="predicted"/>
<feature type="transmembrane region" description="Helical" evidence="2">
    <location>
        <begin position="87"/>
        <end position="110"/>
    </location>
</feature>
<dbReference type="AlphaFoldDB" id="A0AAV9GQI2"/>
<name>A0AAV9GQI2_9PEZI</name>
<organism evidence="3 4">
    <name type="scientific">Podospora aff. communis PSN243</name>
    <dbReference type="NCBI Taxonomy" id="3040156"/>
    <lineage>
        <taxon>Eukaryota</taxon>
        <taxon>Fungi</taxon>
        <taxon>Dikarya</taxon>
        <taxon>Ascomycota</taxon>
        <taxon>Pezizomycotina</taxon>
        <taxon>Sordariomycetes</taxon>
        <taxon>Sordariomycetidae</taxon>
        <taxon>Sordariales</taxon>
        <taxon>Podosporaceae</taxon>
        <taxon>Podospora</taxon>
    </lineage>
</organism>
<keyword evidence="4" id="KW-1185">Reference proteome</keyword>
<comment type="caution">
    <text evidence="3">The sequence shown here is derived from an EMBL/GenBank/DDBJ whole genome shotgun (WGS) entry which is preliminary data.</text>
</comment>
<accession>A0AAV9GQI2</accession>